<dbReference type="AlphaFoldDB" id="A0A5J4WER0"/>
<organism evidence="2 3">
    <name type="scientific">Streblomastix strix</name>
    <dbReference type="NCBI Taxonomy" id="222440"/>
    <lineage>
        <taxon>Eukaryota</taxon>
        <taxon>Metamonada</taxon>
        <taxon>Preaxostyla</taxon>
        <taxon>Oxymonadida</taxon>
        <taxon>Streblomastigidae</taxon>
        <taxon>Streblomastix</taxon>
    </lineage>
</organism>
<evidence type="ECO:0000313" key="2">
    <source>
        <dbReference type="EMBL" id="KAA6392779.1"/>
    </source>
</evidence>
<protein>
    <submittedName>
        <fullName evidence="2">Uncharacterized protein</fullName>
    </submittedName>
</protein>
<sequence length="163" mass="19877">MNIHWLKPHMMSFCAVLHPLAHFNRKIDEQELKRKEMEDFNVKYERMKEREKEAKILQEQIMRSRIIEQEAEEQRFKCNERIMQQRWLEEGGAPADWLENDIQEAWNGKQQDENANMNDDYDYDQDEEDDDEEEEEEDEEENLIMEFDEDEEGGNIIVEQESE</sequence>
<gene>
    <name evidence="2" type="ORF">EZS28_011690</name>
</gene>
<evidence type="ECO:0000313" key="3">
    <source>
        <dbReference type="Proteomes" id="UP000324800"/>
    </source>
</evidence>
<feature type="region of interest" description="Disordered" evidence="1">
    <location>
        <begin position="98"/>
        <end position="163"/>
    </location>
</feature>
<proteinExistence type="predicted"/>
<comment type="caution">
    <text evidence="2">The sequence shown here is derived from an EMBL/GenBank/DDBJ whole genome shotgun (WGS) entry which is preliminary data.</text>
</comment>
<feature type="compositionally biased region" description="Acidic residues" evidence="1">
    <location>
        <begin position="119"/>
        <end position="153"/>
    </location>
</feature>
<evidence type="ECO:0000256" key="1">
    <source>
        <dbReference type="SAM" id="MobiDB-lite"/>
    </source>
</evidence>
<dbReference type="Proteomes" id="UP000324800">
    <property type="component" value="Unassembled WGS sequence"/>
</dbReference>
<accession>A0A5J4WER0</accession>
<reference evidence="2 3" key="1">
    <citation type="submission" date="2019-03" db="EMBL/GenBank/DDBJ databases">
        <title>Single cell metagenomics reveals metabolic interactions within the superorganism composed of flagellate Streblomastix strix and complex community of Bacteroidetes bacteria on its surface.</title>
        <authorList>
            <person name="Treitli S.C."/>
            <person name="Kolisko M."/>
            <person name="Husnik F."/>
            <person name="Keeling P."/>
            <person name="Hampl V."/>
        </authorList>
    </citation>
    <scope>NUCLEOTIDE SEQUENCE [LARGE SCALE GENOMIC DNA]</scope>
    <source>
        <strain evidence="2">ST1C</strain>
    </source>
</reference>
<dbReference type="EMBL" id="SNRW01002434">
    <property type="protein sequence ID" value="KAA6392779.1"/>
    <property type="molecule type" value="Genomic_DNA"/>
</dbReference>
<name>A0A5J4WER0_9EUKA</name>